<proteinExistence type="predicted"/>
<keyword evidence="2" id="KW-1185">Reference proteome</keyword>
<evidence type="ECO:0000313" key="2">
    <source>
        <dbReference type="Proteomes" id="UP001055879"/>
    </source>
</evidence>
<evidence type="ECO:0000313" key="1">
    <source>
        <dbReference type="EMBL" id="KAI3679079.1"/>
    </source>
</evidence>
<gene>
    <name evidence="1" type="ORF">L6452_38387</name>
</gene>
<reference evidence="2" key="1">
    <citation type="journal article" date="2022" name="Mol. Ecol. Resour.">
        <title>The genomes of chicory, endive, great burdock and yacon provide insights into Asteraceae palaeo-polyploidization history and plant inulin production.</title>
        <authorList>
            <person name="Fan W."/>
            <person name="Wang S."/>
            <person name="Wang H."/>
            <person name="Wang A."/>
            <person name="Jiang F."/>
            <person name="Liu H."/>
            <person name="Zhao H."/>
            <person name="Xu D."/>
            <person name="Zhang Y."/>
        </authorList>
    </citation>
    <scope>NUCLEOTIDE SEQUENCE [LARGE SCALE GENOMIC DNA]</scope>
    <source>
        <strain evidence="2">cv. Niubang</strain>
    </source>
</reference>
<name>A0ACB8Y9U6_ARCLA</name>
<accession>A0ACB8Y9U6</accession>
<comment type="caution">
    <text evidence="1">The sequence shown here is derived from an EMBL/GenBank/DDBJ whole genome shotgun (WGS) entry which is preliminary data.</text>
</comment>
<dbReference type="Proteomes" id="UP001055879">
    <property type="component" value="Linkage Group LG14"/>
</dbReference>
<dbReference type="EMBL" id="CM042060">
    <property type="protein sequence ID" value="KAI3679079.1"/>
    <property type="molecule type" value="Genomic_DNA"/>
</dbReference>
<sequence length="122" mass="13762">MHLEMMVIASHHFLFQENGNGENKAVRVLEFGIWESRHTNATCLNGGLRLNLNPTRKNVSTSFATTTVTRRPPPISTAEKSHEEDFKAVSPPYSAVLKTTISLHNSHRYHQLVLCRAPRSLI</sequence>
<organism evidence="1 2">
    <name type="scientific">Arctium lappa</name>
    <name type="common">Greater burdock</name>
    <name type="synonym">Lappa major</name>
    <dbReference type="NCBI Taxonomy" id="4217"/>
    <lineage>
        <taxon>Eukaryota</taxon>
        <taxon>Viridiplantae</taxon>
        <taxon>Streptophyta</taxon>
        <taxon>Embryophyta</taxon>
        <taxon>Tracheophyta</taxon>
        <taxon>Spermatophyta</taxon>
        <taxon>Magnoliopsida</taxon>
        <taxon>eudicotyledons</taxon>
        <taxon>Gunneridae</taxon>
        <taxon>Pentapetalae</taxon>
        <taxon>asterids</taxon>
        <taxon>campanulids</taxon>
        <taxon>Asterales</taxon>
        <taxon>Asteraceae</taxon>
        <taxon>Carduoideae</taxon>
        <taxon>Cardueae</taxon>
        <taxon>Arctiinae</taxon>
        <taxon>Arctium</taxon>
    </lineage>
</organism>
<protein>
    <submittedName>
        <fullName evidence="1">Uncharacterized protein</fullName>
    </submittedName>
</protein>
<reference evidence="1 2" key="2">
    <citation type="journal article" date="2022" name="Mol. Ecol. Resour.">
        <title>The genomes of chicory, endive, great burdock and yacon provide insights into Asteraceae paleo-polyploidization history and plant inulin production.</title>
        <authorList>
            <person name="Fan W."/>
            <person name="Wang S."/>
            <person name="Wang H."/>
            <person name="Wang A."/>
            <person name="Jiang F."/>
            <person name="Liu H."/>
            <person name="Zhao H."/>
            <person name="Xu D."/>
            <person name="Zhang Y."/>
        </authorList>
    </citation>
    <scope>NUCLEOTIDE SEQUENCE [LARGE SCALE GENOMIC DNA]</scope>
    <source>
        <strain evidence="2">cv. Niubang</strain>
    </source>
</reference>